<dbReference type="OMA" id="YWICYAS"/>
<dbReference type="Ensembl" id="ENSCINT00000002931.3">
    <property type="protein sequence ID" value="ENSCINP00000002931.3"/>
    <property type="gene ID" value="ENSCING00000001487.3"/>
</dbReference>
<dbReference type="PANTHER" id="PTHR23121:SF9">
    <property type="entry name" value="SODIUM-DEPENDENT GLUCOSE TRANSPORTER 1"/>
    <property type="match status" value="1"/>
</dbReference>
<name>F6THT6_CIOIN</name>
<organism evidence="5 6">
    <name type="scientific">Ciona intestinalis</name>
    <name type="common">Transparent sea squirt</name>
    <name type="synonym">Ascidia intestinalis</name>
    <dbReference type="NCBI Taxonomy" id="7719"/>
    <lineage>
        <taxon>Eukaryota</taxon>
        <taxon>Metazoa</taxon>
        <taxon>Chordata</taxon>
        <taxon>Tunicata</taxon>
        <taxon>Ascidiacea</taxon>
        <taxon>Phlebobranchia</taxon>
        <taxon>Cionidae</taxon>
        <taxon>Ciona</taxon>
    </lineage>
</organism>
<dbReference type="InterPro" id="IPR036259">
    <property type="entry name" value="MFS_trans_sf"/>
</dbReference>
<protein>
    <recommendedName>
        <fullName evidence="7">Major facilitator superfamily (MFS) profile domain-containing protein</fullName>
    </recommendedName>
</protein>
<evidence type="ECO:0000256" key="3">
    <source>
        <dbReference type="ARBA" id="ARBA00023136"/>
    </source>
</evidence>
<evidence type="ECO:0000313" key="5">
    <source>
        <dbReference type="Ensembl" id="ENSCINP00000002931.3"/>
    </source>
</evidence>
<dbReference type="AlphaFoldDB" id="F6THT6"/>
<feature type="transmembrane region" description="Helical" evidence="4">
    <location>
        <begin position="95"/>
        <end position="116"/>
    </location>
</feature>
<reference evidence="5" key="2">
    <citation type="journal article" date="2008" name="Genome Biol.">
        <title>Improved genome assembly and evidence-based global gene model set for the chordate Ciona intestinalis: new insight into intron and operon populations.</title>
        <authorList>
            <person name="Satou Y."/>
            <person name="Mineta K."/>
            <person name="Ogasawara M."/>
            <person name="Sasakura Y."/>
            <person name="Shoguchi E."/>
            <person name="Ueno K."/>
            <person name="Yamada L."/>
            <person name="Matsumoto J."/>
            <person name="Wasserscheid J."/>
            <person name="Dewar K."/>
            <person name="Wiley G.B."/>
            <person name="Macmil S.L."/>
            <person name="Roe B.A."/>
            <person name="Zeller R.W."/>
            <person name="Hastings K.E."/>
            <person name="Lemaire P."/>
            <person name="Lindquist E."/>
            <person name="Endo T."/>
            <person name="Hotta K."/>
            <person name="Inaba K."/>
        </authorList>
    </citation>
    <scope>NUCLEOTIDE SEQUENCE [LARGE SCALE GENOMIC DNA]</scope>
    <source>
        <strain evidence="5">wild type</strain>
    </source>
</reference>
<feature type="transmembrane region" description="Helical" evidence="4">
    <location>
        <begin position="49"/>
        <end position="75"/>
    </location>
</feature>
<evidence type="ECO:0000313" key="6">
    <source>
        <dbReference type="Proteomes" id="UP000008144"/>
    </source>
</evidence>
<evidence type="ECO:0008006" key="7">
    <source>
        <dbReference type="Google" id="ProtNLM"/>
    </source>
</evidence>
<feature type="transmembrane region" description="Helical" evidence="4">
    <location>
        <begin position="6"/>
        <end position="28"/>
    </location>
</feature>
<dbReference type="SUPFAM" id="SSF103473">
    <property type="entry name" value="MFS general substrate transporter"/>
    <property type="match status" value="1"/>
</dbReference>
<proteinExistence type="predicted"/>
<dbReference type="PANTHER" id="PTHR23121">
    <property type="entry name" value="SODIUM-DEPENDENT GLUCOSE TRANSPORTER 1"/>
    <property type="match status" value="1"/>
</dbReference>
<reference evidence="6" key="1">
    <citation type="journal article" date="2002" name="Science">
        <title>The draft genome of Ciona intestinalis: insights into chordate and vertebrate origins.</title>
        <authorList>
            <person name="Dehal P."/>
            <person name="Satou Y."/>
            <person name="Campbell R.K."/>
            <person name="Chapman J."/>
            <person name="Degnan B."/>
            <person name="De Tomaso A."/>
            <person name="Davidson B."/>
            <person name="Di Gregorio A."/>
            <person name="Gelpke M."/>
            <person name="Goodstein D.M."/>
            <person name="Harafuji N."/>
            <person name="Hastings K.E."/>
            <person name="Ho I."/>
            <person name="Hotta K."/>
            <person name="Huang W."/>
            <person name="Kawashima T."/>
            <person name="Lemaire P."/>
            <person name="Martinez D."/>
            <person name="Meinertzhagen I.A."/>
            <person name="Necula S."/>
            <person name="Nonaka M."/>
            <person name="Putnam N."/>
            <person name="Rash S."/>
            <person name="Saiga H."/>
            <person name="Satake M."/>
            <person name="Terry A."/>
            <person name="Yamada L."/>
            <person name="Wang H.G."/>
            <person name="Awazu S."/>
            <person name="Azumi K."/>
            <person name="Boore J."/>
            <person name="Branno M."/>
            <person name="Chin-Bow S."/>
            <person name="DeSantis R."/>
            <person name="Doyle S."/>
            <person name="Francino P."/>
            <person name="Keys D.N."/>
            <person name="Haga S."/>
            <person name="Hayashi H."/>
            <person name="Hino K."/>
            <person name="Imai K.S."/>
            <person name="Inaba K."/>
            <person name="Kano S."/>
            <person name="Kobayashi K."/>
            <person name="Kobayashi M."/>
            <person name="Lee B.I."/>
            <person name="Makabe K.W."/>
            <person name="Manohar C."/>
            <person name="Matassi G."/>
            <person name="Medina M."/>
            <person name="Mochizuki Y."/>
            <person name="Mount S."/>
            <person name="Morishita T."/>
            <person name="Miura S."/>
            <person name="Nakayama A."/>
            <person name="Nishizaka S."/>
            <person name="Nomoto H."/>
            <person name="Ohta F."/>
            <person name="Oishi K."/>
            <person name="Rigoutsos I."/>
            <person name="Sano M."/>
            <person name="Sasaki A."/>
            <person name="Sasakura Y."/>
            <person name="Shoguchi E."/>
            <person name="Shin-i T."/>
            <person name="Spagnuolo A."/>
            <person name="Stainier D."/>
            <person name="Suzuki M.M."/>
            <person name="Tassy O."/>
            <person name="Takatori N."/>
            <person name="Tokuoka M."/>
            <person name="Yagi K."/>
            <person name="Yoshizaki F."/>
            <person name="Wada S."/>
            <person name="Zhang C."/>
            <person name="Hyatt P.D."/>
            <person name="Larimer F."/>
            <person name="Detter C."/>
            <person name="Doggett N."/>
            <person name="Glavina T."/>
            <person name="Hawkins T."/>
            <person name="Richardson P."/>
            <person name="Lucas S."/>
            <person name="Kohara Y."/>
            <person name="Levine M."/>
            <person name="Satoh N."/>
            <person name="Rokhsar D.S."/>
        </authorList>
    </citation>
    <scope>NUCLEOTIDE SEQUENCE [LARGE SCALE GENOMIC DNA]</scope>
</reference>
<evidence type="ECO:0000256" key="4">
    <source>
        <dbReference type="SAM" id="Phobius"/>
    </source>
</evidence>
<reference evidence="5" key="3">
    <citation type="submission" date="2025-08" db="UniProtKB">
        <authorList>
            <consortium name="Ensembl"/>
        </authorList>
    </citation>
    <scope>IDENTIFICATION</scope>
</reference>
<evidence type="ECO:0000256" key="1">
    <source>
        <dbReference type="ARBA" id="ARBA00022692"/>
    </source>
</evidence>
<dbReference type="InParanoid" id="F6THT6"/>
<sequence length="235" mass="26048">MWAYLIISVFMFVVGVLFLVLGCFGIESRVRSSKTEVVETRKEDKLKDVALLFFLVTSYYFFCVAGESIYNSYIYSATVCSELKFSVTAATGMNTMFWVGFAAGRFCGVAIANYFTPFQIITADLFGVTLSMVVVCLFGENVAAITWVVTFLYSFFQGTLYPCGVSWTSQFTNMSGNYIFIFTIGQTVGNIILLPIAGQMFDAHPFSVLNLVLICSVANALSFMGMVAERKYSAK</sequence>
<dbReference type="GeneTree" id="ENSGT00530000063320"/>
<accession>F6THT6</accession>
<keyword evidence="6" id="KW-1185">Reference proteome</keyword>
<dbReference type="EMBL" id="EAAA01001962">
    <property type="status" value="NOT_ANNOTATED_CDS"/>
    <property type="molecule type" value="Genomic_DNA"/>
</dbReference>
<dbReference type="Proteomes" id="UP000008144">
    <property type="component" value="Chromosome 4"/>
</dbReference>
<feature type="transmembrane region" description="Helical" evidence="4">
    <location>
        <begin position="128"/>
        <end position="156"/>
    </location>
</feature>
<keyword evidence="1 4" id="KW-0812">Transmembrane</keyword>
<feature type="transmembrane region" description="Helical" evidence="4">
    <location>
        <begin position="176"/>
        <end position="196"/>
    </location>
</feature>
<reference evidence="5" key="4">
    <citation type="submission" date="2025-09" db="UniProtKB">
        <authorList>
            <consortium name="Ensembl"/>
        </authorList>
    </citation>
    <scope>IDENTIFICATION</scope>
</reference>
<keyword evidence="3 4" id="KW-0472">Membrane</keyword>
<evidence type="ECO:0000256" key="2">
    <source>
        <dbReference type="ARBA" id="ARBA00022989"/>
    </source>
</evidence>
<feature type="transmembrane region" description="Helical" evidence="4">
    <location>
        <begin position="208"/>
        <end position="228"/>
    </location>
</feature>
<dbReference type="Gene3D" id="1.20.1250.20">
    <property type="entry name" value="MFS general substrate transporter like domains"/>
    <property type="match status" value="1"/>
</dbReference>
<keyword evidence="2 4" id="KW-1133">Transmembrane helix</keyword>
<dbReference type="HOGENOM" id="CLU_1179868_0_0_1"/>